<proteinExistence type="predicted"/>
<dbReference type="PANTHER" id="PTHR30348:SF13">
    <property type="entry name" value="UPF0759 PROTEIN YUNF"/>
    <property type="match status" value="1"/>
</dbReference>
<protein>
    <submittedName>
        <fullName evidence="1">DUF72 domain-containing protein</fullName>
    </submittedName>
</protein>
<dbReference type="PANTHER" id="PTHR30348">
    <property type="entry name" value="UNCHARACTERIZED PROTEIN YECE"/>
    <property type="match status" value="1"/>
</dbReference>
<dbReference type="OrthoDB" id="9780310at2"/>
<evidence type="ECO:0000313" key="1">
    <source>
        <dbReference type="EMBL" id="RSL30352.1"/>
    </source>
</evidence>
<reference evidence="1 2" key="1">
    <citation type="submission" date="2018-10" db="EMBL/GenBank/DDBJ databases">
        <title>Draft genome sequence of Bacillus salarius IM0101, isolated from a hypersaline soil in Inner Mongolia, China.</title>
        <authorList>
            <person name="Yamprayoonswat W."/>
            <person name="Boonvisut S."/>
            <person name="Jumpathong W."/>
            <person name="Sittihan S."/>
            <person name="Ruangsuj P."/>
            <person name="Wanthongcharoen S."/>
            <person name="Thongpramul N."/>
            <person name="Pimmason S."/>
            <person name="Yu B."/>
            <person name="Yasawong M."/>
        </authorList>
    </citation>
    <scope>NUCLEOTIDE SEQUENCE [LARGE SCALE GENOMIC DNA]</scope>
    <source>
        <strain evidence="1 2">IM0101</strain>
    </source>
</reference>
<dbReference type="AlphaFoldDB" id="A0A3R9QH39"/>
<dbReference type="InterPro" id="IPR036520">
    <property type="entry name" value="UPF0759_sf"/>
</dbReference>
<dbReference type="Gene3D" id="3.20.20.410">
    <property type="entry name" value="Protein of unknown function UPF0759"/>
    <property type="match status" value="1"/>
</dbReference>
<organism evidence="1 2">
    <name type="scientific">Salibacterium salarium</name>
    <dbReference type="NCBI Taxonomy" id="284579"/>
    <lineage>
        <taxon>Bacteria</taxon>
        <taxon>Bacillati</taxon>
        <taxon>Bacillota</taxon>
        <taxon>Bacilli</taxon>
        <taxon>Bacillales</taxon>
        <taxon>Bacillaceae</taxon>
    </lineage>
</organism>
<dbReference type="SUPFAM" id="SSF117396">
    <property type="entry name" value="TM1631-like"/>
    <property type="match status" value="1"/>
</dbReference>
<dbReference type="EMBL" id="RBVX01000038">
    <property type="protein sequence ID" value="RSL30352.1"/>
    <property type="molecule type" value="Genomic_DNA"/>
</dbReference>
<dbReference type="Proteomes" id="UP000275076">
    <property type="component" value="Unassembled WGS sequence"/>
</dbReference>
<sequence length="287" mass="33679">MIHVGLTGWGDHDILYPPGTKQSEKLQAYSSHFPVVEVDTAFYAVQPAKNYHKWMRETPDRFSFIVKAYQGITGHERGEIPFESKNEMFSAYAESLKPLQEAGKLDMVLCQFPPWFECNKENVAYLRYVREKLAEFPCALEFRHQSWFSPEYKEKTLDFMIEEEWIHSICDEPQAGVGSVPTIMRPTHSNKTLIRLHGRNVEAWKKPVQGENWRNVRYLYDYSNQELEEWYKQLQPLEQETEHIYVIFNNNSGRHAAKNAKTFLNIADISYEGLAPRQISLFDDRET</sequence>
<gene>
    <name evidence="1" type="ORF">D7Z54_26285</name>
</gene>
<evidence type="ECO:0000313" key="2">
    <source>
        <dbReference type="Proteomes" id="UP000275076"/>
    </source>
</evidence>
<comment type="caution">
    <text evidence="1">The sequence shown here is derived from an EMBL/GenBank/DDBJ whole genome shotgun (WGS) entry which is preliminary data.</text>
</comment>
<accession>A0A3R9QH39</accession>
<dbReference type="Pfam" id="PF01904">
    <property type="entry name" value="DUF72"/>
    <property type="match status" value="1"/>
</dbReference>
<name>A0A3R9QH39_9BACI</name>
<keyword evidence="2" id="KW-1185">Reference proteome</keyword>
<dbReference type="RefSeq" id="WP_125560715.1">
    <property type="nucleotide sequence ID" value="NZ_RBVX01000038.1"/>
</dbReference>
<dbReference type="InterPro" id="IPR002763">
    <property type="entry name" value="DUF72"/>
</dbReference>